<name>A0A346XWQ2_9ACTN</name>
<dbReference type="PRINTS" id="PR00081">
    <property type="entry name" value="GDHRDH"/>
</dbReference>
<keyword evidence="2" id="KW-0560">Oxidoreductase</keyword>
<dbReference type="Gene3D" id="3.40.50.720">
    <property type="entry name" value="NAD(P)-binding Rossmann-like Domain"/>
    <property type="match status" value="1"/>
</dbReference>
<evidence type="ECO:0000313" key="4">
    <source>
        <dbReference type="Proteomes" id="UP000264006"/>
    </source>
</evidence>
<dbReference type="AlphaFoldDB" id="A0A346XWQ2"/>
<dbReference type="PROSITE" id="PS00061">
    <property type="entry name" value="ADH_SHORT"/>
    <property type="match status" value="1"/>
</dbReference>
<dbReference type="EMBL" id="CP031165">
    <property type="protein sequence ID" value="AXV06649.1"/>
    <property type="molecule type" value="Genomic_DNA"/>
</dbReference>
<comment type="similarity">
    <text evidence="1">Belongs to the short-chain dehydrogenases/reductases (SDR) family.</text>
</comment>
<sequence length="219" mass="22824">MYAADMDEATAKQTAKHILADGLKAKAVTLDVTDLEAVKDAIATVAEAEGGLDVLVNNAGWDQLEPFVRSEPATWQKVIAINYLGVIHTTHSALPGMLERGSGRIVNVGSDAGRVGSKGEAVYSGAKGAVIAFSKTVAREVARDGVGVNVVCPGPTETPLVMEQVADNERLLKALERSIPLGRMGRPEEVAHAVAFLASEEAGFITGQTLSVSGGLTMS</sequence>
<evidence type="ECO:0000256" key="2">
    <source>
        <dbReference type="ARBA" id="ARBA00023002"/>
    </source>
</evidence>
<dbReference type="InterPro" id="IPR002347">
    <property type="entry name" value="SDR_fam"/>
</dbReference>
<dbReference type="InterPro" id="IPR050259">
    <property type="entry name" value="SDR"/>
</dbReference>
<accession>A0A346XWQ2</accession>
<dbReference type="FunFam" id="3.40.50.720:FF:000084">
    <property type="entry name" value="Short-chain dehydrogenase reductase"/>
    <property type="match status" value="1"/>
</dbReference>
<keyword evidence="4" id="KW-1185">Reference proteome</keyword>
<dbReference type="PANTHER" id="PTHR42879:SF2">
    <property type="entry name" value="3-OXOACYL-[ACYL-CARRIER-PROTEIN] REDUCTASE FABG"/>
    <property type="match status" value="1"/>
</dbReference>
<gene>
    <name evidence="3" type="ORF">DVS28_a1964</name>
</gene>
<evidence type="ECO:0000256" key="1">
    <source>
        <dbReference type="ARBA" id="ARBA00006484"/>
    </source>
</evidence>
<dbReference type="PANTHER" id="PTHR42879">
    <property type="entry name" value="3-OXOACYL-(ACYL-CARRIER-PROTEIN) REDUCTASE"/>
    <property type="match status" value="1"/>
</dbReference>
<dbReference type="GO" id="GO:0016491">
    <property type="term" value="F:oxidoreductase activity"/>
    <property type="evidence" value="ECO:0007669"/>
    <property type="project" value="UniProtKB-KW"/>
</dbReference>
<organism evidence="3 4">
    <name type="scientific">Euzebya pacifica</name>
    <dbReference type="NCBI Taxonomy" id="1608957"/>
    <lineage>
        <taxon>Bacteria</taxon>
        <taxon>Bacillati</taxon>
        <taxon>Actinomycetota</taxon>
        <taxon>Nitriliruptoria</taxon>
        <taxon>Euzebyales</taxon>
    </lineage>
</organism>
<reference evidence="3 4" key="1">
    <citation type="submission" date="2018-09" db="EMBL/GenBank/DDBJ databases">
        <title>Complete genome sequence of Euzebya sp. DY32-46 isolated from seawater of Pacific Ocean.</title>
        <authorList>
            <person name="Xu L."/>
            <person name="Wu Y.-H."/>
            <person name="Xu X.-W."/>
        </authorList>
    </citation>
    <scope>NUCLEOTIDE SEQUENCE [LARGE SCALE GENOMIC DNA]</scope>
    <source>
        <strain evidence="3 4">DY32-46</strain>
    </source>
</reference>
<dbReference type="SUPFAM" id="SSF51735">
    <property type="entry name" value="NAD(P)-binding Rossmann-fold domains"/>
    <property type="match status" value="1"/>
</dbReference>
<protein>
    <submittedName>
        <fullName evidence="3">3-oxoacyl-[acyl-carrier protein] reductase</fullName>
    </submittedName>
</protein>
<dbReference type="GO" id="GO:0032787">
    <property type="term" value="P:monocarboxylic acid metabolic process"/>
    <property type="evidence" value="ECO:0007669"/>
    <property type="project" value="UniProtKB-ARBA"/>
</dbReference>
<evidence type="ECO:0000313" key="3">
    <source>
        <dbReference type="EMBL" id="AXV06649.1"/>
    </source>
</evidence>
<dbReference type="Proteomes" id="UP000264006">
    <property type="component" value="Chromosome"/>
</dbReference>
<dbReference type="InterPro" id="IPR020904">
    <property type="entry name" value="Sc_DH/Rdtase_CS"/>
</dbReference>
<dbReference type="PRINTS" id="PR00080">
    <property type="entry name" value="SDRFAMILY"/>
</dbReference>
<proteinExistence type="inferred from homology"/>
<dbReference type="Pfam" id="PF13561">
    <property type="entry name" value="adh_short_C2"/>
    <property type="match status" value="1"/>
</dbReference>
<dbReference type="InterPro" id="IPR036291">
    <property type="entry name" value="NAD(P)-bd_dom_sf"/>
</dbReference>
<dbReference type="KEGG" id="euz:DVS28_a1964"/>